<evidence type="ECO:0000256" key="4">
    <source>
        <dbReference type="ARBA" id="ARBA00022679"/>
    </source>
</evidence>
<organism evidence="13 14">
    <name type="scientific">Actinomadura pelletieri DSM 43383</name>
    <dbReference type="NCBI Taxonomy" id="1120940"/>
    <lineage>
        <taxon>Bacteria</taxon>
        <taxon>Bacillati</taxon>
        <taxon>Actinomycetota</taxon>
        <taxon>Actinomycetes</taxon>
        <taxon>Streptosporangiales</taxon>
        <taxon>Thermomonosporaceae</taxon>
        <taxon>Actinomadura</taxon>
    </lineage>
</organism>
<dbReference type="SUPFAM" id="SSF55874">
    <property type="entry name" value="ATPase domain of HSP90 chaperone/DNA topoisomerase II/histidine kinase"/>
    <property type="match status" value="1"/>
</dbReference>
<comment type="catalytic activity">
    <reaction evidence="1">
        <text>ATP + protein L-histidine = ADP + protein N-phospho-L-histidine.</text>
        <dbReference type="EC" id="2.7.13.3"/>
    </reaction>
</comment>
<evidence type="ECO:0000256" key="10">
    <source>
        <dbReference type="SAM" id="Phobius"/>
    </source>
</evidence>
<evidence type="ECO:0000259" key="11">
    <source>
        <dbReference type="Pfam" id="PF02518"/>
    </source>
</evidence>
<keyword evidence="5" id="KW-0547">Nucleotide-binding</keyword>
<dbReference type="InterPro" id="IPR050482">
    <property type="entry name" value="Sensor_HK_TwoCompSys"/>
</dbReference>
<dbReference type="InterPro" id="IPR011712">
    <property type="entry name" value="Sig_transdc_His_kin_sub3_dim/P"/>
</dbReference>
<feature type="domain" description="Histidine kinase/HSP90-like ATPase" evidence="11">
    <location>
        <begin position="293"/>
        <end position="380"/>
    </location>
</feature>
<evidence type="ECO:0000313" key="13">
    <source>
        <dbReference type="EMBL" id="RKS68641.1"/>
    </source>
</evidence>
<keyword evidence="10" id="KW-1133">Transmembrane helix</keyword>
<evidence type="ECO:0000256" key="6">
    <source>
        <dbReference type="ARBA" id="ARBA00022777"/>
    </source>
</evidence>
<dbReference type="GO" id="GO:0005524">
    <property type="term" value="F:ATP binding"/>
    <property type="evidence" value="ECO:0007669"/>
    <property type="project" value="UniProtKB-KW"/>
</dbReference>
<feature type="region of interest" description="Disordered" evidence="9">
    <location>
        <begin position="330"/>
        <end position="350"/>
    </location>
</feature>
<dbReference type="InterPro" id="IPR003594">
    <property type="entry name" value="HATPase_dom"/>
</dbReference>
<feature type="transmembrane region" description="Helical" evidence="10">
    <location>
        <begin position="46"/>
        <end position="67"/>
    </location>
</feature>
<evidence type="ECO:0000256" key="5">
    <source>
        <dbReference type="ARBA" id="ARBA00022741"/>
    </source>
</evidence>
<evidence type="ECO:0000256" key="9">
    <source>
        <dbReference type="SAM" id="MobiDB-lite"/>
    </source>
</evidence>
<keyword evidence="7" id="KW-0067">ATP-binding</keyword>
<dbReference type="Pfam" id="PF07730">
    <property type="entry name" value="HisKA_3"/>
    <property type="match status" value="1"/>
</dbReference>
<evidence type="ECO:0000256" key="8">
    <source>
        <dbReference type="ARBA" id="ARBA00023012"/>
    </source>
</evidence>
<protein>
    <recommendedName>
        <fullName evidence="2">histidine kinase</fullName>
        <ecNumber evidence="2">2.7.13.3</ecNumber>
    </recommendedName>
</protein>
<dbReference type="GO" id="GO:0000155">
    <property type="term" value="F:phosphorelay sensor kinase activity"/>
    <property type="evidence" value="ECO:0007669"/>
    <property type="project" value="InterPro"/>
</dbReference>
<evidence type="ECO:0000256" key="2">
    <source>
        <dbReference type="ARBA" id="ARBA00012438"/>
    </source>
</evidence>
<dbReference type="Gene3D" id="3.30.565.10">
    <property type="entry name" value="Histidine kinase-like ATPase, C-terminal domain"/>
    <property type="match status" value="1"/>
</dbReference>
<feature type="domain" description="Signal transduction histidine kinase subgroup 3 dimerisation and phosphoacceptor" evidence="12">
    <location>
        <begin position="186"/>
        <end position="249"/>
    </location>
</feature>
<evidence type="ECO:0000259" key="12">
    <source>
        <dbReference type="Pfam" id="PF07730"/>
    </source>
</evidence>
<dbReference type="PANTHER" id="PTHR24421">
    <property type="entry name" value="NITRATE/NITRITE SENSOR PROTEIN NARX-RELATED"/>
    <property type="match status" value="1"/>
</dbReference>
<feature type="transmembrane region" description="Helical" evidence="10">
    <location>
        <begin position="117"/>
        <end position="135"/>
    </location>
</feature>
<keyword evidence="6 13" id="KW-0418">Kinase</keyword>
<keyword evidence="10" id="KW-0812">Transmembrane</keyword>
<dbReference type="Gene3D" id="1.20.5.1930">
    <property type="match status" value="1"/>
</dbReference>
<dbReference type="Pfam" id="PF02518">
    <property type="entry name" value="HATPase_c"/>
    <property type="match status" value="1"/>
</dbReference>
<keyword evidence="8" id="KW-0902">Two-component regulatory system</keyword>
<evidence type="ECO:0000256" key="7">
    <source>
        <dbReference type="ARBA" id="ARBA00022840"/>
    </source>
</evidence>
<reference evidence="13 14" key="1">
    <citation type="submission" date="2018-10" db="EMBL/GenBank/DDBJ databases">
        <title>Genomic Encyclopedia of Archaeal and Bacterial Type Strains, Phase II (KMG-II): from individual species to whole genera.</title>
        <authorList>
            <person name="Goeker M."/>
        </authorList>
    </citation>
    <scope>NUCLEOTIDE SEQUENCE [LARGE SCALE GENOMIC DNA]</scope>
    <source>
        <strain evidence="13 14">DSM 43383</strain>
    </source>
</reference>
<dbReference type="EMBL" id="RBWU01000007">
    <property type="protein sequence ID" value="RKS68641.1"/>
    <property type="molecule type" value="Genomic_DNA"/>
</dbReference>
<keyword evidence="14" id="KW-1185">Reference proteome</keyword>
<keyword evidence="10" id="KW-0472">Membrane</keyword>
<accession>A0A495QAU8</accession>
<keyword evidence="4" id="KW-0808">Transferase</keyword>
<evidence type="ECO:0000313" key="14">
    <source>
        <dbReference type="Proteomes" id="UP000274601"/>
    </source>
</evidence>
<comment type="caution">
    <text evidence="13">The sequence shown here is derived from an EMBL/GenBank/DDBJ whole genome shotgun (WGS) entry which is preliminary data.</text>
</comment>
<dbReference type="PANTHER" id="PTHR24421:SF10">
    <property type="entry name" value="NITRATE_NITRITE SENSOR PROTEIN NARQ"/>
    <property type="match status" value="1"/>
</dbReference>
<gene>
    <name evidence="13" type="ORF">BZB76_5762</name>
</gene>
<dbReference type="OrthoDB" id="227596at2"/>
<dbReference type="GO" id="GO:0046983">
    <property type="term" value="F:protein dimerization activity"/>
    <property type="evidence" value="ECO:0007669"/>
    <property type="project" value="InterPro"/>
</dbReference>
<evidence type="ECO:0000256" key="3">
    <source>
        <dbReference type="ARBA" id="ARBA00022553"/>
    </source>
</evidence>
<sequence length="386" mass="40210">MPSSTVPRRPWSADRTAGRRWSWVALDVLVAYVSATITIGESDVTASPFHGPVVARVAAVVWFAAIAGRRFAPATALGAAATATAAMAVADQPLTNLSAASALALTMVAQTRPRPRALAVAAVPVAVALAALATVNTETVVLGAFLHGGALLAGDTARSRWEADIALRAHEAERAAAVRQRALADERDRMSRELHDAVGHAVTVMVTHAGAARLTLGDDRPDVRRSLSGIEEVGRAALGDLDRVLGLLDGTDTADPSDLADELRNLIAGLPPGLRTELIIEGGLPTIAEPVTRTLHRIVQESLTNVVRHARAGTVRIVVAPTGDEMRVTITDDGAATPGPPRPSGRGIDGMRERATRLGGTLRAGPAPDGGWRVEATVPSTMRAVT</sequence>
<dbReference type="InterPro" id="IPR036890">
    <property type="entry name" value="HATPase_C_sf"/>
</dbReference>
<name>A0A495QAU8_9ACTN</name>
<dbReference type="CDD" id="cd16917">
    <property type="entry name" value="HATPase_UhpB-NarQ-NarX-like"/>
    <property type="match status" value="1"/>
</dbReference>
<evidence type="ECO:0000256" key="1">
    <source>
        <dbReference type="ARBA" id="ARBA00000085"/>
    </source>
</evidence>
<feature type="transmembrane region" description="Helical" evidence="10">
    <location>
        <begin position="21"/>
        <end position="40"/>
    </location>
</feature>
<dbReference type="EC" id="2.7.13.3" evidence="2"/>
<dbReference type="Proteomes" id="UP000274601">
    <property type="component" value="Unassembled WGS sequence"/>
</dbReference>
<proteinExistence type="predicted"/>
<keyword evidence="3" id="KW-0597">Phosphoprotein</keyword>
<dbReference type="RefSeq" id="WP_121437515.1">
    <property type="nucleotide sequence ID" value="NZ_RBWU01000007.1"/>
</dbReference>
<dbReference type="AlphaFoldDB" id="A0A495QAU8"/>
<dbReference type="GO" id="GO:0016020">
    <property type="term" value="C:membrane"/>
    <property type="evidence" value="ECO:0007669"/>
    <property type="project" value="InterPro"/>
</dbReference>